<evidence type="ECO:0000256" key="5">
    <source>
        <dbReference type="SAM" id="Phobius"/>
    </source>
</evidence>
<sequence length="1078" mass="116905">MKLNMPVTGHEIQLEDDTLIVSRTDLKGIILSVNRDFLRYSGFTEQELIGKPHNMVRHPDMPPAAFEDMWNTLKAGKPWVGMVKNRHKSGDHYWVEANATPVMEGGQVTGYLSMRVKPSRSKVEAAEELYKAMREGRAGKVAIREGRVVSTGLLAKLNLFRRVHEGASLATKFALIGALLLAPLVLALSLLGLQLKEGIDSAKLEREGVALHVQLRQLLPEMQKHRGLTGLANAGNADAKRSLGSIDSRIANLSKALDDNAKRFSDLKVDKEWLAIRSDWANLMAETGKLSADQNFSRHTEVIEKVVRLMSEAADHSGLVLDPEGPSFHLMNAAIVNAPELMEHLAFSRGYGSQMIARNQLDVDSRYKMTEMIVGGNAHREIIESAVAHVVDDRPEFDASLGKLVASLGDTAQKFSSMASLKLLIPAKPEIAGPEFFAAGTVAVDAVYAFYDKAVVDLDGLLVERINRLYTRGIEVFGAAIFVFVLGVVIAIWFVRNTCSSLQLAIDRFWEVSSGNFKGQVQATTQDEVGQLLRGLKSMQTKLGFELNDSREKTEAALRLKIGLDSVTTNVMIADPDRNIIYMNPSVVKMMRDAQSDIRRDLPHFDADRLQGQKIDVFHKNPEHQARLLATFTSTYQATARVGGRTFLLTANPVINERGERLGSVVEWIDRTIEVAVEQEVNNIVSAAAAGDFTSRIDLAGKDGFFKTLAEGINKVVATSDAGLKDIARVLSALAKGDLTEKITADYQGTFADLKDYTNETVRSLEQMLRHIREASETIHTASGEIASGNLDLSSRTEEQAASLEETAASMEELTSTVKQNAQNARQANKLAEGASEVASRGGDVVGRVVMTMGEINESARKIVDIIGVIDGIAFQTNILALNAAVEAARAGEQGRGFAVVAGEVRNLAQRSAAAAKEIKSLISDSVEKAEGGNRLAEQAGKTMEEVVTSIKRVTDIMNEISAASLEQSNGIEQVGTAVTQMDETTQQNAALVEQAAASAEALSGQAASMLQIVRRFRLDDSSAHDVSGSVALEAPAAVRSTHALSKPKKPAARIAAPRKVVAPPAAKAGEEDDWSEF</sequence>
<evidence type="ECO:0000256" key="4">
    <source>
        <dbReference type="SAM" id="MobiDB-lite"/>
    </source>
</evidence>
<dbReference type="Pfam" id="PF18947">
    <property type="entry name" value="HAMP_2"/>
    <property type="match status" value="1"/>
</dbReference>
<dbReference type="RefSeq" id="WP_354600816.1">
    <property type="nucleotide sequence ID" value="NZ_JBEWZI010000008.1"/>
</dbReference>
<evidence type="ECO:0000313" key="9">
    <source>
        <dbReference type="EMBL" id="MET7014354.1"/>
    </source>
</evidence>
<evidence type="ECO:0000259" key="6">
    <source>
        <dbReference type="PROSITE" id="PS50111"/>
    </source>
</evidence>
<evidence type="ECO:0000256" key="2">
    <source>
        <dbReference type="ARBA" id="ARBA00029447"/>
    </source>
</evidence>
<protein>
    <submittedName>
        <fullName evidence="9">Methyl-accepting chemotaxis protein</fullName>
    </submittedName>
</protein>
<dbReference type="PROSITE" id="PS50111">
    <property type="entry name" value="CHEMOTAXIS_TRANSDUC_2"/>
    <property type="match status" value="1"/>
</dbReference>
<dbReference type="InterPro" id="IPR051310">
    <property type="entry name" value="MCP_chemotaxis"/>
</dbReference>
<evidence type="ECO:0000256" key="1">
    <source>
        <dbReference type="ARBA" id="ARBA00022481"/>
    </source>
</evidence>
<dbReference type="Gene3D" id="6.10.340.10">
    <property type="match status" value="1"/>
</dbReference>
<dbReference type="Proteomes" id="UP001549691">
    <property type="component" value="Unassembled WGS sequence"/>
</dbReference>
<evidence type="ECO:0000259" key="7">
    <source>
        <dbReference type="PROSITE" id="PS50112"/>
    </source>
</evidence>
<dbReference type="Pfam" id="PF00672">
    <property type="entry name" value="HAMP"/>
    <property type="match status" value="1"/>
</dbReference>
<feature type="domain" description="PAS" evidence="7">
    <location>
        <begin position="25"/>
        <end position="76"/>
    </location>
</feature>
<dbReference type="InterPro" id="IPR013655">
    <property type="entry name" value="PAS_fold_3"/>
</dbReference>
<keyword evidence="1" id="KW-0488">Methylation</keyword>
<feature type="transmembrane region" description="Helical" evidence="5">
    <location>
        <begin position="173"/>
        <end position="193"/>
    </location>
</feature>
<feature type="compositionally biased region" description="Low complexity" evidence="4">
    <location>
        <begin position="1053"/>
        <end position="1068"/>
    </location>
</feature>
<accession>A0ABV2TKB4</accession>
<feature type="transmembrane region" description="Helical" evidence="5">
    <location>
        <begin position="474"/>
        <end position="495"/>
    </location>
</feature>
<dbReference type="Gene3D" id="1.10.287.950">
    <property type="entry name" value="Methyl-accepting chemotaxis protein"/>
    <property type="match status" value="1"/>
</dbReference>
<evidence type="ECO:0000313" key="10">
    <source>
        <dbReference type="Proteomes" id="UP001549691"/>
    </source>
</evidence>
<feature type="domain" description="Methyl-accepting transducer" evidence="6">
    <location>
        <begin position="775"/>
        <end position="1004"/>
    </location>
</feature>
<dbReference type="SMART" id="SM00304">
    <property type="entry name" value="HAMP"/>
    <property type="match status" value="2"/>
</dbReference>
<dbReference type="PROSITE" id="PS50885">
    <property type="entry name" value="HAMP"/>
    <property type="match status" value="1"/>
</dbReference>
<keyword evidence="5" id="KW-0812">Transmembrane</keyword>
<dbReference type="NCBIfam" id="TIGR00229">
    <property type="entry name" value="sensory_box"/>
    <property type="match status" value="1"/>
</dbReference>
<dbReference type="Pfam" id="PF00015">
    <property type="entry name" value="MCPsignal"/>
    <property type="match status" value="1"/>
</dbReference>
<dbReference type="Pfam" id="PF08447">
    <property type="entry name" value="PAS_3"/>
    <property type="match status" value="1"/>
</dbReference>
<comment type="similarity">
    <text evidence="2">Belongs to the methyl-accepting chemotaxis (MCP) protein family.</text>
</comment>
<dbReference type="Pfam" id="PF13188">
    <property type="entry name" value="PAS_8"/>
    <property type="match status" value="1"/>
</dbReference>
<keyword evidence="5" id="KW-1133">Transmembrane helix</keyword>
<dbReference type="CDD" id="cd11386">
    <property type="entry name" value="MCP_signal"/>
    <property type="match status" value="1"/>
</dbReference>
<dbReference type="SUPFAM" id="SSF55785">
    <property type="entry name" value="PYP-like sensor domain (PAS domain)"/>
    <property type="match status" value="2"/>
</dbReference>
<feature type="region of interest" description="Disordered" evidence="4">
    <location>
        <begin position="1039"/>
        <end position="1078"/>
    </location>
</feature>
<dbReference type="Gene3D" id="3.30.450.20">
    <property type="entry name" value="PAS domain"/>
    <property type="match status" value="2"/>
</dbReference>
<reference evidence="9 10" key="1">
    <citation type="submission" date="2024-07" db="EMBL/GenBank/DDBJ databases">
        <title>Uliginosibacterium flavum JJ3220;KACC:17644.</title>
        <authorList>
            <person name="Kim M.K."/>
        </authorList>
    </citation>
    <scope>NUCLEOTIDE SEQUENCE [LARGE SCALE GENOMIC DNA]</scope>
    <source>
        <strain evidence="9 10">KACC:17644</strain>
    </source>
</reference>
<keyword evidence="5" id="KW-0472">Membrane</keyword>
<dbReference type="PROSITE" id="PS50112">
    <property type="entry name" value="PAS"/>
    <property type="match status" value="1"/>
</dbReference>
<keyword evidence="10" id="KW-1185">Reference proteome</keyword>
<gene>
    <name evidence="9" type="ORF">ABXR19_09150</name>
</gene>
<dbReference type="EMBL" id="JBEWZI010000008">
    <property type="protein sequence ID" value="MET7014354.1"/>
    <property type="molecule type" value="Genomic_DNA"/>
</dbReference>
<organism evidence="9 10">
    <name type="scientific">Uliginosibacterium flavum</name>
    <dbReference type="NCBI Taxonomy" id="1396831"/>
    <lineage>
        <taxon>Bacteria</taxon>
        <taxon>Pseudomonadati</taxon>
        <taxon>Pseudomonadota</taxon>
        <taxon>Betaproteobacteria</taxon>
        <taxon>Rhodocyclales</taxon>
        <taxon>Zoogloeaceae</taxon>
        <taxon>Uliginosibacterium</taxon>
    </lineage>
</organism>
<dbReference type="InterPro" id="IPR000014">
    <property type="entry name" value="PAS"/>
</dbReference>
<dbReference type="InterPro" id="IPR004089">
    <property type="entry name" value="MCPsignal_dom"/>
</dbReference>
<dbReference type="SUPFAM" id="SSF58104">
    <property type="entry name" value="Methyl-accepting chemotaxis protein (MCP) signaling domain"/>
    <property type="match status" value="1"/>
</dbReference>
<comment type="caution">
    <text evidence="9">The sequence shown here is derived from an EMBL/GenBank/DDBJ whole genome shotgun (WGS) entry which is preliminary data.</text>
</comment>
<dbReference type="PANTHER" id="PTHR43531:SF14">
    <property type="entry name" value="METHYL-ACCEPTING CHEMOTAXIS PROTEIN I-RELATED"/>
    <property type="match status" value="1"/>
</dbReference>
<evidence type="ECO:0000259" key="8">
    <source>
        <dbReference type="PROSITE" id="PS50885"/>
    </source>
</evidence>
<feature type="domain" description="HAMP" evidence="8">
    <location>
        <begin position="718"/>
        <end position="770"/>
    </location>
</feature>
<dbReference type="CDD" id="cd00130">
    <property type="entry name" value="PAS"/>
    <property type="match status" value="1"/>
</dbReference>
<dbReference type="SMART" id="SM00283">
    <property type="entry name" value="MA"/>
    <property type="match status" value="1"/>
</dbReference>
<dbReference type="InterPro" id="IPR003660">
    <property type="entry name" value="HAMP_dom"/>
</dbReference>
<dbReference type="SMART" id="SM00091">
    <property type="entry name" value="PAS"/>
    <property type="match status" value="2"/>
</dbReference>
<dbReference type="InterPro" id="IPR035965">
    <property type="entry name" value="PAS-like_dom_sf"/>
</dbReference>
<evidence type="ECO:0000256" key="3">
    <source>
        <dbReference type="PROSITE-ProRule" id="PRU00284"/>
    </source>
</evidence>
<keyword evidence="3" id="KW-0807">Transducer</keyword>
<dbReference type="PANTHER" id="PTHR43531">
    <property type="entry name" value="PROTEIN ICFG"/>
    <property type="match status" value="1"/>
</dbReference>
<proteinExistence type="inferred from homology"/>
<name>A0ABV2TKB4_9RHOO</name>